<evidence type="ECO:0000259" key="18">
    <source>
        <dbReference type="PROSITE" id="PS50021"/>
    </source>
</evidence>
<feature type="region of interest" description="Disordered" evidence="17">
    <location>
        <begin position="1111"/>
        <end position="1132"/>
    </location>
</feature>
<sequence length="3735" mass="424937">MDQIGKKQAVNSPETALANEIFDQFCNATTLKSILGYYRQLCELLKIRPNIVNQFYPKLKTKLRSWKAQALWKKFDQRANHKCYNRGKVCPNTRVLIIGGGPCGLRTAIEAQLLGAKVVVMEKRDRMSRNNVLHLWPFVIQDLRGLGAKKFFGKFCAGSIDHISIRQLQCILLKVALILGVEFHESVSFDSLIQPPNNQEDGKIGWRAKTSPADHPVSQYEFDVLIGADGKRNTLEGFKRKEFRGKLAIAITANFINKRTEAEARVEEISGVAFIFNQKFFKELYQETGIDLENIVYYKDDTHYFVMTAKKHSLIDKGVILQDHADTAKLLAKENVDREALMLYAREAAEFSTEYQMMDMEFAVNHYGQPDVAMFDFTSMYAAENASRVLERHGHRLLMILVGDSLLEPFWPTGSGCARGFLSSLDAGWTIKGWGASLSPLEVIAERESIYRLLGQTTPENLNRDYAAYTLDPHTRYPNLNIRSVTPIQVRSLLDTDDPESIKQPAIQSEIDIPKKRRRRELRTDTQVHPDALLRWLQKQVVLYDKVYIEDIGASFKDGLAICAIIHRYRPDLIDFYSLNAKDTVKNNQLAFDILEKELNIPPIMTGEEMVQCDVPDTLAMFSYLTQIYEVFRGEIPYIKHPKLHGLNIISLKSFRKYLCEKYLSSVIILPESEMEECTAHSKQLKQWTSEEKVMKTRHSRSRHANENVHSYMDKKDNTISRRSRKRRSTEKVGATMLIDHATNDNRKLIIKAERQKRLDEIEKYQTERMKKRQYLRKMATQQFYKSMQMLQANAKREKDEPFEDYSIFLYRQTAPDFKDRVKDLEQKILYPDRQPKIHISYRRDSVDEEFSGRIKDFEDKLKGTTSSEKKPKDLLRAIGKIEKTDWNVKEIEKKIEENKMGRSIRHERVEKVPKWSREQFLARQIKMEKRGNDQRNTYSKYADIDNTLKNIGKKIQEGSALGYNKVSAMAEQFSNKNQDVEPKLQKSENRQRNIKILTSIVYQRNHTFDREKNGGRFYCTQHFGLSGTIKSRAEKKRINLVNKENVPNVATASKTPEKVKTSLEGIVGFDLLDRGQTPERIEFENLAEISDLEEGHSQMDEDEWTDRNFGASTAEMGSSDDISDMSDSDEDNEVFEEAIDQPLTTEGTLELAKNWTLRYSHPHATIGQSDTGSNEYEDSSDEYTSEDDESGTATEDEEDVRARELRKQEVWLKVPPRNCDTDTGSETEVKQSQGSIDPAIVQESFISFESKVTSPTISNMNTNDNDLSSERNTFGKFSNETALISNELVKSIHDQDSMISTHKNGASLNVISQISENIICANDSMSLPMLNNTNDNVDPISDQSESLIFLTSIALGHLNKEDCNSEYESFVDESIRLELDELGDKIYDDCAQSNILDVNIRSLTSNSINFNANINDWNRNNLVKNSLNLTTNNLKEDSALNSLAIGLETVAKITVADIPCIETSKDSRVSDNETILNANELPDVITSLNENKNSLSSSSSEIYQSVEMLYSDNSIISDHLDDLEYSKSNLSEEIEIFKCENISVTNQSKDSYFINKDRNVEFIDDSNNIRISNIIDKNVGIHSTTSISPANVLQESIHPIVIVTSPSPTQEIQLVDEISLETSRLLVPLEARSVPNFGNAFDKLKRDLKQRKAKNKAIGNELRPLSTEYAQLKMSKYFTENKKIVSKSQVPTQSEGAEDISNLKMVKLHIKPKLSNRVNAEEMLKYFNKTNSSNSNKSKTSNIIAIKQNERRKLEIDIEEISNLDENDIDMIDKQFNQIEEQSKIANLEQSKIANLEGDEMSSQFYLSEFETMRSDEKETAYDNLDLIRNGLIELNSQLNIDNDHIDPLTSNNISTLENKNISDIDADTDMNINTNNFKFPTAMISNILTLQTDIKNNVFNITDDRKEQERINPDYVLNSDINGRNQEKKDNINLNSNMIGDIIKENNIIKTDVQTNILNNTENEEKRANTMNLDGTILTINSNSDEKQINKIHISSNNMDKDKSKKNVLFENNTLLNGKLTAPSRLNNNTNKVIKYNRLHKSDTNLNEGTPRVFPKNINNYSKSLSELKNMTSKDEFAVKTVIVERIVSTSVNIKDTIINNNLAENQVKEVPKRPERKNMSYDIISPLQKTLIENNLKISNTELFPPAISVRKKLAKKSLKLLCRNQIIEDTPKLQSQTIENISRLHGQNSNNVFSIQSQDVEKLSKIKSRDIKDISEVINRDVNDVSKIHCQDIQNPDTNSIDVQRPIRRNVAKLQSRDITNLSNFNNEIIKDKNIIIAENHNITDTSKLQSQSRSAMLAQEVYHTNSHLSNIPEESIKFIPRNSHSKKDKCVVSSEDASTDESVENSATEISTDSEFEHDEATPTQHEIPEITINDSYVRKTRGAYVEPKKVQVKSKVISSINGNLIQDKKQQDTKERFFEDHIKMESNKEVNCNVPASVDTNNCIPLLNPRKGDYLLNRTHSTGGIASRLSLELKKRYLLGGSALGGSVIKSGSTSNVDTKLRNFTDAISQHQKLLNPAPEPSPTMQAFLQGTSKLRINNAPLSPLSPTILLSRQLSSEHCRNSNNIAKPTTLIETSKTQQLPDLVKESSILKSKTAPNICSESSMKDKELINEQIFLQQTNNLTKNAIEDIKSSQNVEKILSNNMEESNSFRSRSPLHETSIIVPQVDWSKKNEDKDASSGDSEIDSDSLSSSNSNEAMENEQLIAVNLSPPRLQIHSTDGDLLLDEEIDRYKHYNPDDGQTFEPDSIEVSFLQDCRLHDSINNTHTIEMVNNNMEQLDLRDDSKRSNCSSSTSETSAVSNKQDDSEENDITTAAFTETEFSEWARDGEALVSEDLRDVELDIDPGFITVRRNNTKLSSTLARIVKEENTELDYSKIDSRVVDQQEYPNNNTSKLLVNGEDINYMDTDNESLLDDSLQDASNVAMLKNRGYIEFVNVKTLSNIPVSTNMRNLPVADAPIARLDLENDSYDEEKEEGFKDANVIEIDPITMEDVMGKLNEPIMSKSSMKLEIRTEEQSENEFKENVKREQLAEAFNKELLQSMEEDSLLLVEPAEDTTTSEVVTVLASPINPQVSIVPVEMIEKHEESAKADSNNPDYLEYVKRLQSRIAEFSNAKDSIDVRKSRRKNSKSLVTQTRTTEMITEETKCQGTSVNGNNNGINSPATSRKLEEITRERSKQKDLIQDLLMDKLEAHKQKSAEKKARRAARASSFTTGLSPIKPSLSNISSVGNKFVPTSIMSPINSPTHTIFGEASKSSNLSMSLYSCEQTDQEETKEKIPKKADEMSITTSLEDAFKTPLAPPRLKNEEARRTAEKARLDARERARMKSNEDLGLSPEDRIKELRMKVTRRQLSMDDMKKDDMPKTERIKSCNFSAIHNSELKLQISKSTDNMKNIAKKINFQKLPATSAKSMDEMLNTAGLSLSDNNSMVIKRDKKPKDSERRKSIIQAVSDFFFKKETNPSPNQKDKISVFRLTSRGSKGKIDKTIPSKCDMRPKSVCEDMLVGNFFIEKPPPVPPPPLNYSTYTTQISAASCIQKVTTAEESCNSVSRKLKTAKKITRQAQLKRLRMAQEIQRKLEETEVKQKELESRGVSVEKALRGEGDSSNREEADLLREWFDLMKERTELRRYEKELLVRAQEVQLEDRHERLQQELRERLADDDDKKTSDDVKKEGEILTEMLEIVAKRDSLIALLEEERQRYQNEDRDLEAQMLAKGLRLTPIKKCGPKYSV</sequence>
<dbReference type="SUPFAM" id="SSF51905">
    <property type="entry name" value="FAD/NAD(P)-binding domain"/>
    <property type="match status" value="1"/>
</dbReference>
<evidence type="ECO:0000256" key="17">
    <source>
        <dbReference type="SAM" id="MobiDB-lite"/>
    </source>
</evidence>
<evidence type="ECO:0000256" key="9">
    <source>
        <dbReference type="ARBA" id="ARBA00022833"/>
    </source>
</evidence>
<dbReference type="STRING" id="520822.A0A195BVL7"/>
<dbReference type="Gene3D" id="3.50.50.60">
    <property type="entry name" value="FAD/NAD(P)-binding domain"/>
    <property type="match status" value="1"/>
</dbReference>
<dbReference type="FunFam" id="3.50.50.60:FF:000004">
    <property type="entry name" value="protein-methionine sulfoxide oxidase MICAL2 isoform X1"/>
    <property type="match status" value="1"/>
</dbReference>
<dbReference type="InterPro" id="IPR022735">
    <property type="entry name" value="bMERB_dom"/>
</dbReference>
<dbReference type="InterPro" id="IPR050540">
    <property type="entry name" value="F-actin_Monoox_Mical"/>
</dbReference>
<dbReference type="Pfam" id="PF12130">
    <property type="entry name" value="bMERB_dom"/>
    <property type="match status" value="1"/>
</dbReference>
<dbReference type="GO" id="GO:0003779">
    <property type="term" value="F:actin binding"/>
    <property type="evidence" value="ECO:0007669"/>
    <property type="project" value="UniProtKB-KW"/>
</dbReference>
<keyword evidence="6" id="KW-0285">Flavoprotein</keyword>
<dbReference type="GO" id="GO:0005737">
    <property type="term" value="C:cytoplasm"/>
    <property type="evidence" value="ECO:0007669"/>
    <property type="project" value="UniProtKB-SubCell"/>
</dbReference>
<feature type="compositionally biased region" description="Basic and acidic residues" evidence="17">
    <location>
        <begin position="2675"/>
        <end position="2685"/>
    </location>
</feature>
<comment type="cofactor">
    <cofactor evidence="1">
        <name>FAD</name>
        <dbReference type="ChEBI" id="CHEBI:57692"/>
    </cofactor>
</comment>
<dbReference type="SMART" id="SM00033">
    <property type="entry name" value="CH"/>
    <property type="match status" value="1"/>
</dbReference>
<feature type="region of interest" description="Disordered" evidence="17">
    <location>
        <begin position="2328"/>
        <end position="2369"/>
    </location>
</feature>
<keyword evidence="8" id="KW-0274">FAD</keyword>
<feature type="compositionally biased region" description="Polar residues" evidence="17">
    <location>
        <begin position="1222"/>
        <end position="1236"/>
    </location>
</feature>
<evidence type="ECO:0000256" key="5">
    <source>
        <dbReference type="ARBA" id="ARBA00022490"/>
    </source>
</evidence>
<organism evidence="20 21">
    <name type="scientific">Atta colombica</name>
    <dbReference type="NCBI Taxonomy" id="520822"/>
    <lineage>
        <taxon>Eukaryota</taxon>
        <taxon>Metazoa</taxon>
        <taxon>Ecdysozoa</taxon>
        <taxon>Arthropoda</taxon>
        <taxon>Hexapoda</taxon>
        <taxon>Insecta</taxon>
        <taxon>Pterygota</taxon>
        <taxon>Neoptera</taxon>
        <taxon>Endopterygota</taxon>
        <taxon>Hymenoptera</taxon>
        <taxon>Apocrita</taxon>
        <taxon>Aculeata</taxon>
        <taxon>Formicoidea</taxon>
        <taxon>Formicidae</taxon>
        <taxon>Myrmicinae</taxon>
        <taxon>Atta</taxon>
    </lineage>
</organism>
<protein>
    <recommendedName>
        <fullName evidence="4">F-actin monooxygenase</fullName>
        <ecNumber evidence="4">1.14.13.225</ecNumber>
    </recommendedName>
</protein>
<evidence type="ECO:0000256" key="12">
    <source>
        <dbReference type="ARBA" id="ARBA00023033"/>
    </source>
</evidence>
<comment type="similarity">
    <text evidence="3">Belongs to the Mical family.</text>
</comment>
<dbReference type="InterPro" id="IPR036188">
    <property type="entry name" value="FAD/NAD-bd_sf"/>
</dbReference>
<feature type="coiled-coil region" evidence="16">
    <location>
        <begin position="3688"/>
        <end position="3718"/>
    </location>
</feature>
<keyword evidence="11" id="KW-0560">Oxidoreductase</keyword>
<keyword evidence="7" id="KW-0479">Metal-binding</keyword>
<dbReference type="Pfam" id="PF25413">
    <property type="entry name" value="Rossman_Mical"/>
    <property type="match status" value="1"/>
</dbReference>
<dbReference type="EC" id="1.14.13.225" evidence="4"/>
<dbReference type="SUPFAM" id="SSF47576">
    <property type="entry name" value="Calponin-homology domain, CH-domain"/>
    <property type="match status" value="1"/>
</dbReference>
<feature type="domain" description="BMERB" evidence="19">
    <location>
        <begin position="3565"/>
        <end position="3714"/>
    </location>
</feature>
<evidence type="ECO:0000256" key="15">
    <source>
        <dbReference type="ARBA" id="ARBA00049522"/>
    </source>
</evidence>
<dbReference type="PROSITE" id="PS51848">
    <property type="entry name" value="BMERB"/>
    <property type="match status" value="1"/>
</dbReference>
<evidence type="ECO:0000256" key="8">
    <source>
        <dbReference type="ARBA" id="ARBA00022827"/>
    </source>
</evidence>
<evidence type="ECO:0000256" key="11">
    <source>
        <dbReference type="ARBA" id="ARBA00023002"/>
    </source>
</evidence>
<feature type="compositionally biased region" description="Acidic residues" evidence="17">
    <location>
        <begin position="1122"/>
        <end position="1132"/>
    </location>
</feature>
<dbReference type="CDD" id="cd22198">
    <property type="entry name" value="CH_MICAL_EHBP-like"/>
    <property type="match status" value="1"/>
</dbReference>
<dbReference type="PANTHER" id="PTHR23167">
    <property type="entry name" value="CALPONIN HOMOLOGY DOMAIN-CONTAINING PROTEIN DDB_G0272472-RELATED"/>
    <property type="match status" value="1"/>
</dbReference>
<keyword evidence="14" id="KW-0009">Actin-binding</keyword>
<dbReference type="InterPro" id="IPR057494">
    <property type="entry name" value="Rossman_Mical"/>
</dbReference>
<dbReference type="EMBL" id="KQ976405">
    <property type="protein sequence ID" value="KYM91853.1"/>
    <property type="molecule type" value="Genomic_DNA"/>
</dbReference>
<evidence type="ECO:0000256" key="7">
    <source>
        <dbReference type="ARBA" id="ARBA00022723"/>
    </source>
</evidence>
<evidence type="ECO:0000256" key="14">
    <source>
        <dbReference type="ARBA" id="ARBA00023203"/>
    </source>
</evidence>
<dbReference type="Pfam" id="PF00307">
    <property type="entry name" value="CH"/>
    <property type="match status" value="1"/>
</dbReference>
<feature type="compositionally biased region" description="Low complexity" evidence="17">
    <location>
        <begin position="2793"/>
        <end position="2806"/>
    </location>
</feature>
<feature type="compositionally biased region" description="Basic and acidic residues" evidence="17">
    <location>
        <begin position="704"/>
        <end position="720"/>
    </location>
</feature>
<dbReference type="GO" id="GO:0120501">
    <property type="term" value="F:F-actin monooxygenase activity"/>
    <property type="evidence" value="ECO:0007669"/>
    <property type="project" value="UniProtKB-EC"/>
</dbReference>
<evidence type="ECO:0000256" key="13">
    <source>
        <dbReference type="ARBA" id="ARBA00023038"/>
    </source>
</evidence>
<comment type="catalytic activity">
    <reaction evidence="15">
        <text>L-methionyl-[F-actin] + NADPH + O2 + H(+) = L-methionyl-(R)-S-oxide-[F-actin] + NADP(+) + H2O</text>
        <dbReference type="Rhea" id="RHEA:51308"/>
        <dbReference type="Rhea" id="RHEA-COMP:12953"/>
        <dbReference type="Rhea" id="RHEA-COMP:12956"/>
        <dbReference type="ChEBI" id="CHEBI:15377"/>
        <dbReference type="ChEBI" id="CHEBI:15378"/>
        <dbReference type="ChEBI" id="CHEBI:15379"/>
        <dbReference type="ChEBI" id="CHEBI:16044"/>
        <dbReference type="ChEBI" id="CHEBI:45764"/>
        <dbReference type="ChEBI" id="CHEBI:57783"/>
        <dbReference type="ChEBI" id="CHEBI:58349"/>
        <dbReference type="EC" id="1.14.13.225"/>
    </reaction>
</comment>
<dbReference type="GO" id="GO:0046872">
    <property type="term" value="F:metal ion binding"/>
    <property type="evidence" value="ECO:0007669"/>
    <property type="project" value="UniProtKB-KW"/>
</dbReference>
<keyword evidence="16" id="KW-0175">Coiled coil</keyword>
<dbReference type="SMART" id="SM01203">
    <property type="entry name" value="DUF3585"/>
    <property type="match status" value="1"/>
</dbReference>
<evidence type="ECO:0000313" key="20">
    <source>
        <dbReference type="EMBL" id="KYM91853.1"/>
    </source>
</evidence>
<dbReference type="Gene3D" id="1.10.418.10">
    <property type="entry name" value="Calponin-like domain"/>
    <property type="match status" value="1"/>
</dbReference>
<feature type="region of interest" description="Disordered" evidence="17">
    <location>
        <begin position="1164"/>
        <end position="1236"/>
    </location>
</feature>
<keyword evidence="13" id="KW-0440">LIM domain</keyword>
<evidence type="ECO:0000256" key="10">
    <source>
        <dbReference type="ARBA" id="ARBA00022857"/>
    </source>
</evidence>
<keyword evidence="21" id="KW-1185">Reference proteome</keyword>
<evidence type="ECO:0000256" key="16">
    <source>
        <dbReference type="SAM" id="Coils"/>
    </source>
</evidence>
<reference evidence="20 21" key="1">
    <citation type="submission" date="2015-09" db="EMBL/GenBank/DDBJ databases">
        <title>Atta colombica WGS genome.</title>
        <authorList>
            <person name="Nygaard S."/>
            <person name="Hu H."/>
            <person name="Boomsma J."/>
            <person name="Zhang G."/>
        </authorList>
    </citation>
    <scope>NUCLEOTIDE SEQUENCE [LARGE SCALE GENOMIC DNA]</scope>
    <source>
        <strain evidence="20">Treedump-2</strain>
        <tissue evidence="20">Whole body</tissue>
    </source>
</reference>
<keyword evidence="5" id="KW-0963">Cytoplasm</keyword>
<dbReference type="InterPro" id="IPR001715">
    <property type="entry name" value="CH_dom"/>
</dbReference>
<comment type="subcellular location">
    <subcellularLocation>
        <location evidence="2">Cytoplasm</location>
    </subcellularLocation>
</comment>
<keyword evidence="12" id="KW-0503">Monooxygenase</keyword>
<dbReference type="PROSITE" id="PS50021">
    <property type="entry name" value="CH"/>
    <property type="match status" value="1"/>
</dbReference>
<keyword evidence="9" id="KW-0862">Zinc</keyword>
<proteinExistence type="inferred from homology"/>
<feature type="region of interest" description="Disordered" evidence="17">
    <location>
        <begin position="2671"/>
        <end position="2704"/>
    </location>
</feature>
<evidence type="ECO:0000256" key="6">
    <source>
        <dbReference type="ARBA" id="ARBA00022630"/>
    </source>
</evidence>
<dbReference type="PANTHER" id="PTHR23167:SF54">
    <property type="entry name" value="[F-ACTIN]-MONOOXYGENASE MICAL"/>
    <property type="match status" value="1"/>
</dbReference>
<evidence type="ECO:0000256" key="1">
    <source>
        <dbReference type="ARBA" id="ARBA00001974"/>
    </source>
</evidence>
<feature type="region of interest" description="Disordered" evidence="17">
    <location>
        <begin position="691"/>
        <end position="732"/>
    </location>
</feature>
<name>A0A195BVL7_9HYME</name>
<feature type="compositionally biased region" description="Basic and acidic residues" evidence="17">
    <location>
        <begin position="1201"/>
        <end position="1211"/>
    </location>
</feature>
<evidence type="ECO:0000256" key="3">
    <source>
        <dbReference type="ARBA" id="ARBA00008223"/>
    </source>
</evidence>
<evidence type="ECO:0000256" key="2">
    <source>
        <dbReference type="ARBA" id="ARBA00004496"/>
    </source>
</evidence>
<evidence type="ECO:0000259" key="19">
    <source>
        <dbReference type="PROSITE" id="PS51848"/>
    </source>
</evidence>
<dbReference type="PRINTS" id="PR00420">
    <property type="entry name" value="RNGMNOXGNASE"/>
</dbReference>
<keyword evidence="10" id="KW-0521">NADP</keyword>
<dbReference type="Proteomes" id="UP000078540">
    <property type="component" value="Unassembled WGS sequence"/>
</dbReference>
<gene>
    <name evidence="20" type="ORF">ALC53_01355</name>
</gene>
<evidence type="ECO:0000256" key="4">
    <source>
        <dbReference type="ARBA" id="ARBA00012709"/>
    </source>
</evidence>
<feature type="compositionally biased region" description="Acidic residues" evidence="17">
    <location>
        <begin position="1176"/>
        <end position="1200"/>
    </location>
</feature>
<accession>A0A195BVL7</accession>
<feature type="domain" description="Calponin-homology (CH)" evidence="18">
    <location>
        <begin position="527"/>
        <end position="630"/>
    </location>
</feature>
<evidence type="ECO:0000313" key="21">
    <source>
        <dbReference type="Proteomes" id="UP000078540"/>
    </source>
</evidence>
<dbReference type="InterPro" id="IPR036872">
    <property type="entry name" value="CH_dom_sf"/>
</dbReference>
<feature type="region of interest" description="Disordered" evidence="17">
    <location>
        <begin position="2786"/>
        <end position="2815"/>
    </location>
</feature>